<evidence type="ECO:0000313" key="10">
    <source>
        <dbReference type="EMBL" id="CAL8090269.1"/>
    </source>
</evidence>
<dbReference type="SMART" id="SM00408">
    <property type="entry name" value="IGc2"/>
    <property type="match status" value="3"/>
</dbReference>
<dbReference type="InterPro" id="IPR013106">
    <property type="entry name" value="Ig_V-set"/>
</dbReference>
<dbReference type="Pfam" id="PF07686">
    <property type="entry name" value="V-set"/>
    <property type="match status" value="1"/>
</dbReference>
<proteinExistence type="predicted"/>
<feature type="compositionally biased region" description="Low complexity" evidence="6">
    <location>
        <begin position="764"/>
        <end position="788"/>
    </location>
</feature>
<organism evidence="10 11">
    <name type="scientific">Orchesella dallaii</name>
    <dbReference type="NCBI Taxonomy" id="48710"/>
    <lineage>
        <taxon>Eukaryota</taxon>
        <taxon>Metazoa</taxon>
        <taxon>Ecdysozoa</taxon>
        <taxon>Arthropoda</taxon>
        <taxon>Hexapoda</taxon>
        <taxon>Collembola</taxon>
        <taxon>Entomobryomorpha</taxon>
        <taxon>Entomobryoidea</taxon>
        <taxon>Orchesellidae</taxon>
        <taxon>Orchesellinae</taxon>
        <taxon>Orchesella</taxon>
    </lineage>
</organism>
<feature type="compositionally biased region" description="Basic residues" evidence="6">
    <location>
        <begin position="948"/>
        <end position="964"/>
    </location>
</feature>
<reference evidence="10 11" key="1">
    <citation type="submission" date="2024-08" db="EMBL/GenBank/DDBJ databases">
        <authorList>
            <person name="Cucini C."/>
            <person name="Frati F."/>
        </authorList>
    </citation>
    <scope>NUCLEOTIDE SEQUENCE [LARGE SCALE GENOMIC DNA]</scope>
</reference>
<dbReference type="InterPro" id="IPR003598">
    <property type="entry name" value="Ig_sub2"/>
</dbReference>
<dbReference type="InterPro" id="IPR013783">
    <property type="entry name" value="Ig-like_fold"/>
</dbReference>
<evidence type="ECO:0000256" key="4">
    <source>
        <dbReference type="ARBA" id="ARBA00023136"/>
    </source>
</evidence>
<feature type="compositionally biased region" description="Low complexity" evidence="6">
    <location>
        <begin position="884"/>
        <end position="904"/>
    </location>
</feature>
<feature type="domain" description="Ig-like" evidence="9">
    <location>
        <begin position="52"/>
        <end position="153"/>
    </location>
</feature>
<dbReference type="PANTHER" id="PTHR23278">
    <property type="entry name" value="SIDESTEP PROTEIN"/>
    <property type="match status" value="1"/>
</dbReference>
<dbReference type="SMART" id="SM00409">
    <property type="entry name" value="IG"/>
    <property type="match status" value="5"/>
</dbReference>
<feature type="domain" description="Ig-like" evidence="9">
    <location>
        <begin position="160"/>
        <end position="256"/>
    </location>
</feature>
<evidence type="ECO:0000256" key="6">
    <source>
        <dbReference type="SAM" id="MobiDB-lite"/>
    </source>
</evidence>
<comment type="subcellular location">
    <subcellularLocation>
        <location evidence="1">Membrane</location>
        <topology evidence="1">Single-pass membrane protein</topology>
    </subcellularLocation>
</comment>
<dbReference type="PROSITE" id="PS50835">
    <property type="entry name" value="IG_LIKE"/>
    <property type="match status" value="5"/>
</dbReference>
<dbReference type="PANTHER" id="PTHR23278:SF32">
    <property type="entry name" value="NEUROMUSCULIN, ISOFORM E"/>
    <property type="match status" value="1"/>
</dbReference>
<feature type="compositionally biased region" description="Gly residues" evidence="6">
    <location>
        <begin position="873"/>
        <end position="883"/>
    </location>
</feature>
<evidence type="ECO:0000256" key="5">
    <source>
        <dbReference type="ARBA" id="ARBA00023157"/>
    </source>
</evidence>
<feature type="chain" id="PRO_5045903808" description="Ig-like domain-containing protein" evidence="8">
    <location>
        <begin position="30"/>
        <end position="989"/>
    </location>
</feature>
<evidence type="ECO:0000256" key="3">
    <source>
        <dbReference type="ARBA" id="ARBA00022989"/>
    </source>
</evidence>
<protein>
    <recommendedName>
        <fullName evidence="9">Ig-like domain-containing protein</fullName>
    </recommendedName>
</protein>
<keyword evidence="5" id="KW-1015">Disulfide bond</keyword>
<evidence type="ECO:0000256" key="7">
    <source>
        <dbReference type="SAM" id="Phobius"/>
    </source>
</evidence>
<feature type="compositionally biased region" description="Polar residues" evidence="6">
    <location>
        <begin position="840"/>
        <end position="866"/>
    </location>
</feature>
<feature type="transmembrane region" description="Helical" evidence="7">
    <location>
        <begin position="709"/>
        <end position="734"/>
    </location>
</feature>
<accession>A0ABP1QC57</accession>
<feature type="compositionally biased region" description="Polar residues" evidence="6">
    <location>
        <begin position="905"/>
        <end position="918"/>
    </location>
</feature>
<dbReference type="InterPro" id="IPR007110">
    <property type="entry name" value="Ig-like_dom"/>
</dbReference>
<evidence type="ECO:0000256" key="8">
    <source>
        <dbReference type="SAM" id="SignalP"/>
    </source>
</evidence>
<dbReference type="Pfam" id="PF07679">
    <property type="entry name" value="I-set"/>
    <property type="match status" value="1"/>
</dbReference>
<dbReference type="Pfam" id="PF08205">
    <property type="entry name" value="C2-set_2"/>
    <property type="match status" value="1"/>
</dbReference>
<feature type="domain" description="Ig-like" evidence="9">
    <location>
        <begin position="364"/>
        <end position="456"/>
    </location>
</feature>
<keyword evidence="4 7" id="KW-0472">Membrane</keyword>
<evidence type="ECO:0000259" key="9">
    <source>
        <dbReference type="PROSITE" id="PS50835"/>
    </source>
</evidence>
<feature type="domain" description="Ig-like" evidence="9">
    <location>
        <begin position="263"/>
        <end position="343"/>
    </location>
</feature>
<evidence type="ECO:0000256" key="2">
    <source>
        <dbReference type="ARBA" id="ARBA00022692"/>
    </source>
</evidence>
<sequence length="989" mass="108927">MVPRPCLHSRLRSTLILLTSLVILCRVDGLKKLHVENESKKVPTMHVEGVLGHRVEMPCDIVPKRRDDSVYMVLWFRESAGKPLYSFDARGRELRTAKTWSSTAGFDERAAFQAGSYPAHLLVNDLHVGDQGLFRCRVDFRYSPTRNALVNLTVVVPPTPPIIYDDLGREISSIVGPYVEGSDVILKCAVSGGKPDPVVSWYVNGELEDSTYHVNRFGDVINELAFRGLNRSHLGSQFSCRASNTRLIQPVEKSVVLDLNLKPLFVRMRQRQSEKLIAGKEYRLVCETAGSKPPAILKWIKGGKEITQVSTQDLDVGNITQSTFLFNPTPQDNGASIICRAENPWLNRSHILEEIWNLNVVYPPEVKLSLGSTLNPMEIKEGTDVYFECKIHANPKISRLVWLFKDEELKHTPAAGIIMSNQSLVLQGINRKAAGNYTCVATNVEGASKSNALHLSVMYAPVCLTENGVTVGAAKGENVALRCAVAAYPTAIRFDWEFHGTGDSVDVVAYGKMQSHGNVSRFFYTPQTDSDFGTFLCWASNEIGRQVQPCVFHVVAAVKPLPLENCTVVNQTATFIEVECSSHREPPPIPDQPLYRIMSEDGNGNGNGNSNGNSGDPSQAYHHDPAQYGIFPEYYVMEVWDLKNRSIRRNLSAEAPKFKLKGLIPGSWLRLVLYAANSHGKSEPHIIEAVIAGDAEKHTLGARKGKIELFPLVAMGIGLAFIGTLLVLFVAMLFRSRFSGASHRGSGPSGNSHCEKPNSMMLPSGISATNNTTTSATGNNTSTTNNSSRMVGGYRAIPQSKNEADANPDIIPDANNFSTDYKEELKRNLTRKGLYIPTATSDGDVQENGGNQNHANSFRSHVNSTLPRPHHNNGGGGGGGGSVMNGNGTYNNSTSNNSHNPYSNQFNQPNHNPYQTLQHYHRSPPPVPPPAHPRHPAADFTNEFIGPVHHHPHPHHHPNHPHHHPSNDFNTVYIRDKLLLDSDIPESCV</sequence>
<feature type="region of interest" description="Disordered" evidence="6">
    <location>
        <begin position="840"/>
        <end position="969"/>
    </location>
</feature>
<dbReference type="Proteomes" id="UP001642540">
    <property type="component" value="Unassembled WGS sequence"/>
</dbReference>
<dbReference type="InterPro" id="IPR013098">
    <property type="entry name" value="Ig_I-set"/>
</dbReference>
<dbReference type="Pfam" id="PF13927">
    <property type="entry name" value="Ig_3"/>
    <property type="match status" value="1"/>
</dbReference>
<dbReference type="InterPro" id="IPR003599">
    <property type="entry name" value="Ig_sub"/>
</dbReference>
<evidence type="ECO:0000313" key="11">
    <source>
        <dbReference type="Proteomes" id="UP001642540"/>
    </source>
</evidence>
<dbReference type="SUPFAM" id="SSF48726">
    <property type="entry name" value="Immunoglobulin"/>
    <property type="match status" value="5"/>
</dbReference>
<dbReference type="EMBL" id="CAXLJM020000024">
    <property type="protein sequence ID" value="CAL8090269.1"/>
    <property type="molecule type" value="Genomic_DNA"/>
</dbReference>
<gene>
    <name evidence="10" type="ORF">ODALV1_LOCUS7595</name>
</gene>
<feature type="signal peptide" evidence="8">
    <location>
        <begin position="1"/>
        <end position="29"/>
    </location>
</feature>
<feature type="domain" description="Ig-like" evidence="9">
    <location>
        <begin position="461"/>
        <end position="548"/>
    </location>
</feature>
<feature type="region of interest" description="Disordered" evidence="6">
    <location>
        <begin position="582"/>
        <end position="619"/>
    </location>
</feature>
<name>A0ABP1QC57_9HEXA</name>
<keyword evidence="11" id="KW-1185">Reference proteome</keyword>
<dbReference type="InterPro" id="IPR036179">
    <property type="entry name" value="Ig-like_dom_sf"/>
</dbReference>
<keyword evidence="3 7" id="KW-1133">Transmembrane helix</keyword>
<keyword evidence="2 7" id="KW-0812">Transmembrane</keyword>
<comment type="caution">
    <text evidence="10">The sequence shown here is derived from an EMBL/GenBank/DDBJ whole genome shotgun (WGS) entry which is preliminary data.</text>
</comment>
<feature type="region of interest" description="Disordered" evidence="6">
    <location>
        <begin position="741"/>
        <end position="792"/>
    </location>
</feature>
<dbReference type="Gene3D" id="2.60.40.10">
    <property type="entry name" value="Immunoglobulins"/>
    <property type="match status" value="5"/>
</dbReference>
<dbReference type="InterPro" id="IPR013162">
    <property type="entry name" value="CD80_C2-set"/>
</dbReference>
<keyword evidence="8" id="KW-0732">Signal</keyword>
<evidence type="ECO:0000256" key="1">
    <source>
        <dbReference type="ARBA" id="ARBA00004167"/>
    </source>
</evidence>